<dbReference type="SMART" id="SM00897">
    <property type="entry name" value="FIST"/>
    <property type="match status" value="1"/>
</dbReference>
<keyword evidence="4" id="KW-1185">Reference proteome</keyword>
<dbReference type="GO" id="GO:0016301">
    <property type="term" value="F:kinase activity"/>
    <property type="evidence" value="ECO:0007669"/>
    <property type="project" value="UniProtKB-KW"/>
</dbReference>
<dbReference type="InterPro" id="IPR013702">
    <property type="entry name" value="FIST_domain_N"/>
</dbReference>
<dbReference type="EMBL" id="WHPF01000009">
    <property type="protein sequence ID" value="NNV56474.1"/>
    <property type="molecule type" value="Genomic_DNA"/>
</dbReference>
<dbReference type="Proteomes" id="UP000598971">
    <property type="component" value="Unassembled WGS sequence"/>
</dbReference>
<keyword evidence="3" id="KW-0418">Kinase</keyword>
<dbReference type="SMART" id="SM01204">
    <property type="entry name" value="FIST_C"/>
    <property type="match status" value="1"/>
</dbReference>
<dbReference type="RefSeq" id="WP_171608416.1">
    <property type="nucleotide sequence ID" value="NZ_WHPF01000009.1"/>
</dbReference>
<accession>A0A8J8FHI6</accession>
<dbReference type="Pfam" id="PF10442">
    <property type="entry name" value="FIST_C"/>
    <property type="match status" value="1"/>
</dbReference>
<keyword evidence="3" id="KW-0808">Transferase</keyword>
<evidence type="ECO:0000259" key="2">
    <source>
        <dbReference type="SMART" id="SM01204"/>
    </source>
</evidence>
<feature type="domain" description="FIST" evidence="1">
    <location>
        <begin position="24"/>
        <end position="218"/>
    </location>
</feature>
<dbReference type="PANTHER" id="PTHR40252:SF2">
    <property type="entry name" value="BLR0328 PROTEIN"/>
    <property type="match status" value="1"/>
</dbReference>
<evidence type="ECO:0000259" key="1">
    <source>
        <dbReference type="SMART" id="SM00897"/>
    </source>
</evidence>
<dbReference type="InterPro" id="IPR019494">
    <property type="entry name" value="FIST_C"/>
</dbReference>
<dbReference type="Pfam" id="PF08495">
    <property type="entry name" value="FIST"/>
    <property type="match status" value="1"/>
</dbReference>
<feature type="domain" description="FIST C-domain" evidence="2">
    <location>
        <begin position="219"/>
        <end position="358"/>
    </location>
</feature>
<evidence type="ECO:0000313" key="3">
    <source>
        <dbReference type="EMBL" id="NNV56474.1"/>
    </source>
</evidence>
<protein>
    <submittedName>
        <fullName evidence="3">Histidine kinase</fullName>
    </submittedName>
</protein>
<proteinExistence type="predicted"/>
<sequence length="379" mass="41101">MQTQISQLKNGEWIQFDTQELSPNLVQLVLVFGERFLLEDSLVYAGIKEKYPNATVVTGSTSGEICNTGVFDDTVVTVAMYFEKTSLSFSKANINSFSSTYDLGKFVANALPKENLKYVLVISDGGKVNGTELTAAINEVVGDQVLVTGGLAGDKARFEKTIVGLNEDIAEGNVVLVGMYGEHIKVGCGLRGGWDMFGPERVITKASQNVLFEIDHVNALELYKKYLGKYAADLPGSALLFPLAIKSNNEENQLVRTILSIDEEKQSMTFAGNMPEGARVRLMKANFDKLIFSAGEAATDAENVLGTAHADFVLLISCVGRKLVLGSRTEEEVEAAAEVFGAATKIAGFYSYGEISPQQFGTCSDLHNQTMTITTFTEL</sequence>
<dbReference type="AlphaFoldDB" id="A0A8J8FHI6"/>
<dbReference type="PANTHER" id="PTHR40252">
    <property type="entry name" value="BLR0328 PROTEIN"/>
    <property type="match status" value="1"/>
</dbReference>
<reference evidence="3" key="1">
    <citation type="submission" date="2019-10" db="EMBL/GenBank/DDBJ databases">
        <title>Draft genome sequence of Panacibacter sp. KCS-6.</title>
        <authorList>
            <person name="Yim K.J."/>
        </authorList>
    </citation>
    <scope>NUCLEOTIDE SEQUENCE</scope>
    <source>
        <strain evidence="3">KCS-6</strain>
    </source>
</reference>
<gene>
    <name evidence="3" type="ORF">GD597_13465</name>
</gene>
<evidence type="ECO:0000313" key="4">
    <source>
        <dbReference type="Proteomes" id="UP000598971"/>
    </source>
</evidence>
<organism evidence="3 4">
    <name type="scientific">Limnovirga soli</name>
    <dbReference type="NCBI Taxonomy" id="2656915"/>
    <lineage>
        <taxon>Bacteria</taxon>
        <taxon>Pseudomonadati</taxon>
        <taxon>Bacteroidota</taxon>
        <taxon>Chitinophagia</taxon>
        <taxon>Chitinophagales</taxon>
        <taxon>Chitinophagaceae</taxon>
        <taxon>Limnovirga</taxon>
    </lineage>
</organism>
<comment type="caution">
    <text evidence="3">The sequence shown here is derived from an EMBL/GenBank/DDBJ whole genome shotgun (WGS) entry which is preliminary data.</text>
</comment>
<name>A0A8J8FHI6_9BACT</name>